<dbReference type="EMBL" id="FNQN01000001">
    <property type="protein sequence ID" value="SDZ81947.1"/>
    <property type="molecule type" value="Genomic_DNA"/>
</dbReference>
<dbReference type="STRING" id="37625.SAMN05660420_00467"/>
<proteinExistence type="predicted"/>
<evidence type="ECO:0008006" key="3">
    <source>
        <dbReference type="Google" id="ProtNLM"/>
    </source>
</evidence>
<dbReference type="AlphaFoldDB" id="A0A1H3W4D7"/>
<name>A0A1H3W4D7_9BACT</name>
<dbReference type="Proteomes" id="UP000199409">
    <property type="component" value="Unassembled WGS sequence"/>
</dbReference>
<evidence type="ECO:0000313" key="1">
    <source>
        <dbReference type="EMBL" id="SDZ81947.1"/>
    </source>
</evidence>
<dbReference type="OrthoDB" id="428307at2"/>
<dbReference type="RefSeq" id="WP_092344318.1">
    <property type="nucleotide sequence ID" value="NZ_FNQN01000001.1"/>
</dbReference>
<gene>
    <name evidence="1" type="ORF">SAMN05660420_00467</name>
</gene>
<reference evidence="1 2" key="1">
    <citation type="submission" date="2016-10" db="EMBL/GenBank/DDBJ databases">
        <authorList>
            <person name="de Groot N.N."/>
        </authorList>
    </citation>
    <scope>NUCLEOTIDE SEQUENCE [LARGE SCALE GENOMIC DNA]</scope>
    <source>
        <strain evidence="1 2">DSM 7343</strain>
    </source>
</reference>
<dbReference type="InterPro" id="IPR018741">
    <property type="entry name" value="DUF2288"/>
</dbReference>
<accession>A0A1H3W4D7</accession>
<evidence type="ECO:0000313" key="2">
    <source>
        <dbReference type="Proteomes" id="UP000199409"/>
    </source>
</evidence>
<keyword evidence="2" id="KW-1185">Reference proteome</keyword>
<dbReference type="Pfam" id="PF10052">
    <property type="entry name" value="DUF2288"/>
    <property type="match status" value="1"/>
</dbReference>
<protein>
    <recommendedName>
        <fullName evidence="3">DUF2288 domain-containing protein</fullName>
    </recommendedName>
</protein>
<sequence length="98" mass="11102">MSEIAESFKRDLAAVNWRELRIHLQRDAIIVVAEGLDLVTVGVAVAEDNKGLVEGWIAAHQLGKPNEPQLQSWEQEPDRRFKMLIVQPFILIQDDNNG</sequence>
<organism evidence="1 2">
    <name type="scientific">Desulfuromusa kysingii</name>
    <dbReference type="NCBI Taxonomy" id="37625"/>
    <lineage>
        <taxon>Bacteria</taxon>
        <taxon>Pseudomonadati</taxon>
        <taxon>Thermodesulfobacteriota</taxon>
        <taxon>Desulfuromonadia</taxon>
        <taxon>Desulfuromonadales</taxon>
        <taxon>Geopsychrobacteraceae</taxon>
        <taxon>Desulfuromusa</taxon>
    </lineage>
</organism>